<organism evidence="2 3">
    <name type="scientific">Limnoraphis robusta CCNP1315</name>
    <dbReference type="NCBI Taxonomy" id="3110306"/>
    <lineage>
        <taxon>Bacteria</taxon>
        <taxon>Bacillati</taxon>
        <taxon>Cyanobacteriota</taxon>
        <taxon>Cyanophyceae</taxon>
        <taxon>Oscillatoriophycideae</taxon>
        <taxon>Oscillatoriales</taxon>
        <taxon>Sirenicapillariaceae</taxon>
        <taxon>Limnoraphis</taxon>
    </lineage>
</organism>
<comment type="caution">
    <text evidence="2">The sequence shown here is derived from an EMBL/GenBank/DDBJ whole genome shotgun (WGS) entry which is preliminary data.</text>
</comment>
<accession>A0ABU5U379</accession>
<keyword evidence="3" id="KW-1185">Reference proteome</keyword>
<evidence type="ECO:0000256" key="1">
    <source>
        <dbReference type="SAM" id="MobiDB-lite"/>
    </source>
</evidence>
<evidence type="ECO:0000313" key="2">
    <source>
        <dbReference type="EMBL" id="MEA5521337.1"/>
    </source>
</evidence>
<reference evidence="2 3" key="1">
    <citation type="submission" date="2023-12" db="EMBL/GenBank/DDBJ databases">
        <title>Baltic Sea Cyanobacteria.</title>
        <authorList>
            <person name="Delbaje E."/>
            <person name="Fewer D.P."/>
            <person name="Shishido T.K."/>
        </authorList>
    </citation>
    <scope>NUCLEOTIDE SEQUENCE [LARGE SCALE GENOMIC DNA]</scope>
    <source>
        <strain evidence="2 3">CCNP 1315</strain>
    </source>
</reference>
<protein>
    <submittedName>
        <fullName evidence="2">Uncharacterized protein</fullName>
    </submittedName>
</protein>
<dbReference type="RefSeq" id="WP_323306941.1">
    <property type="nucleotide sequence ID" value="NZ_JAYGHT010000131.1"/>
</dbReference>
<evidence type="ECO:0000313" key="3">
    <source>
        <dbReference type="Proteomes" id="UP001301728"/>
    </source>
</evidence>
<sequence length="171" mass="20428">MYFYNISELCLKLKDISEYGYSYPSAAWWFSEIFRETFQDGLQAYLEERFTPVRGKTTENRGEALNLFWGLNDYVDNLRYPKNEQNPLIRNPYFEECEPHIFRLIETAAYQVVVSGEFEEKYWQPFIKAVKALVDLKQQKGYRRTYHDGDRNRCHLPGQKRPVGSKNKRSQ</sequence>
<dbReference type="EMBL" id="JAYGHT010000131">
    <property type="protein sequence ID" value="MEA5521337.1"/>
    <property type="molecule type" value="Genomic_DNA"/>
</dbReference>
<feature type="region of interest" description="Disordered" evidence="1">
    <location>
        <begin position="146"/>
        <end position="171"/>
    </location>
</feature>
<dbReference type="Proteomes" id="UP001301728">
    <property type="component" value="Unassembled WGS sequence"/>
</dbReference>
<name>A0ABU5U379_9CYAN</name>
<proteinExistence type="predicted"/>
<gene>
    <name evidence="2" type="ORF">VB854_20570</name>
</gene>